<dbReference type="EC" id="5.99.1.4" evidence="1"/>
<dbReference type="SUPFAM" id="SSF52833">
    <property type="entry name" value="Thioredoxin-like"/>
    <property type="match status" value="1"/>
</dbReference>
<dbReference type="PIRSF" id="PIRSF006386">
    <property type="entry name" value="HCCAis_GSTk"/>
    <property type="match status" value="1"/>
</dbReference>
<dbReference type="Proteomes" id="UP000727654">
    <property type="component" value="Unassembled WGS sequence"/>
</dbReference>
<dbReference type="InterPro" id="IPR044087">
    <property type="entry name" value="NahD-like"/>
</dbReference>
<dbReference type="PANTHER" id="PTHR42943">
    <property type="entry name" value="GLUTATHIONE S-TRANSFERASE KAPPA"/>
    <property type="match status" value="1"/>
</dbReference>
<dbReference type="GO" id="GO:0018845">
    <property type="term" value="F:2-hydroxychromene-2-carboxylate isomerase activity"/>
    <property type="evidence" value="ECO:0007669"/>
    <property type="project" value="UniProtKB-EC"/>
</dbReference>
<dbReference type="InterPro" id="IPR036249">
    <property type="entry name" value="Thioredoxin-like_sf"/>
</dbReference>
<dbReference type="EMBL" id="CAJZAI010000014">
    <property type="protein sequence ID" value="CAG9181408.1"/>
    <property type="molecule type" value="Genomic_DNA"/>
</dbReference>
<organism evidence="3 4">
    <name type="scientific">Cupriavidus laharis</name>
    <dbReference type="NCBI Taxonomy" id="151654"/>
    <lineage>
        <taxon>Bacteria</taxon>
        <taxon>Pseudomonadati</taxon>
        <taxon>Pseudomonadota</taxon>
        <taxon>Betaproteobacteria</taxon>
        <taxon>Burkholderiales</taxon>
        <taxon>Burkholderiaceae</taxon>
        <taxon>Cupriavidus</taxon>
    </lineage>
</organism>
<dbReference type="InterPro" id="IPR001853">
    <property type="entry name" value="DSBA-like_thioredoxin_dom"/>
</dbReference>
<comment type="catalytic activity">
    <reaction evidence="1">
        <text>2-hydroxychromene-2-carboxylate = (3E)-4-(2-hydroxyphenyl)-2-oxobut-3-enoate</text>
        <dbReference type="Rhea" id="RHEA:27401"/>
        <dbReference type="ChEBI" id="CHEBI:59350"/>
        <dbReference type="ChEBI" id="CHEBI:59353"/>
        <dbReference type="EC" id="5.99.1.4"/>
    </reaction>
</comment>
<evidence type="ECO:0000259" key="2">
    <source>
        <dbReference type="Pfam" id="PF01323"/>
    </source>
</evidence>
<protein>
    <recommendedName>
        <fullName evidence="1">2-hydroxychromene-2-carboxylate isomerase</fullName>
        <ecNumber evidence="1">5.99.1.4</ecNumber>
    </recommendedName>
</protein>
<dbReference type="CDD" id="cd03022">
    <property type="entry name" value="DsbA_HCCA_Iso"/>
    <property type="match status" value="1"/>
</dbReference>
<feature type="domain" description="DSBA-like thioredoxin" evidence="2">
    <location>
        <begin position="4"/>
        <end position="195"/>
    </location>
</feature>
<dbReference type="RefSeq" id="WP_224081959.1">
    <property type="nucleotide sequence ID" value="NZ_CAJZAI010000014.1"/>
</dbReference>
<dbReference type="InterPro" id="IPR014440">
    <property type="entry name" value="HCCAis_GSTk"/>
</dbReference>
<dbReference type="Pfam" id="PF01323">
    <property type="entry name" value="DSBA"/>
    <property type="match status" value="1"/>
</dbReference>
<dbReference type="InterPro" id="IPR051924">
    <property type="entry name" value="GST_Kappa/NadH"/>
</dbReference>
<proteinExistence type="inferred from homology"/>
<accession>A0ABM8XME5</accession>
<comment type="similarity">
    <text evidence="1">Belongs to the GST superfamily. NadH family.</text>
</comment>
<evidence type="ECO:0000313" key="3">
    <source>
        <dbReference type="EMBL" id="CAG9181408.1"/>
    </source>
</evidence>
<evidence type="ECO:0000256" key="1">
    <source>
        <dbReference type="PIRNR" id="PIRNR006386"/>
    </source>
</evidence>
<comment type="caution">
    <text evidence="3">The sequence shown here is derived from an EMBL/GenBank/DDBJ whole genome shotgun (WGS) entry which is preliminary data.</text>
</comment>
<dbReference type="Gene3D" id="3.40.30.10">
    <property type="entry name" value="Glutaredoxin"/>
    <property type="match status" value="1"/>
</dbReference>
<gene>
    <name evidence="3" type="primary">nsaD_2</name>
    <name evidence="3" type="ORF">LMG23992_04498</name>
</gene>
<keyword evidence="4" id="KW-1185">Reference proteome</keyword>
<dbReference type="PANTHER" id="PTHR42943:SF2">
    <property type="entry name" value="GLUTATHIONE S-TRANSFERASE KAPPA 1"/>
    <property type="match status" value="1"/>
</dbReference>
<keyword evidence="1 3" id="KW-0413">Isomerase</keyword>
<evidence type="ECO:0000313" key="4">
    <source>
        <dbReference type="Proteomes" id="UP000727654"/>
    </source>
</evidence>
<sequence length="200" mass="22189">MTKQVEFFFDFGSPYSYLAYKELPRVAQRTGATIVWRPILLGGVFKATGNHSPAEVPAKGSWSRTDTQRWARRYGVPFMQNPYFPVNTLMLMRGAIGFQRQDEAAFHRYLDAMFSAMWEQGRNLNDPGEIGAVLVRAGFDPQAALAMVDDAGVKQALKSATEEAVARGIFGAPSFIVDGELFWGNDRLLFVEEVLGTPAA</sequence>
<reference evidence="3 4" key="1">
    <citation type="submission" date="2021-08" db="EMBL/GenBank/DDBJ databases">
        <authorList>
            <person name="Peeters C."/>
        </authorList>
    </citation>
    <scope>NUCLEOTIDE SEQUENCE [LARGE SCALE GENOMIC DNA]</scope>
    <source>
        <strain evidence="3 4">LMG 23992</strain>
    </source>
</reference>
<name>A0ABM8XME5_9BURK</name>